<dbReference type="SUPFAM" id="SSF53098">
    <property type="entry name" value="Ribonuclease H-like"/>
    <property type="match status" value="1"/>
</dbReference>
<dbReference type="Gene3D" id="1.10.150.80">
    <property type="entry name" value="HRDC domain"/>
    <property type="match status" value="1"/>
</dbReference>
<evidence type="ECO:0000259" key="9">
    <source>
        <dbReference type="PROSITE" id="PS50967"/>
    </source>
</evidence>
<dbReference type="InterPro" id="IPR045092">
    <property type="entry name" value="Rrp6-like"/>
</dbReference>
<dbReference type="InterPro" id="IPR002121">
    <property type="entry name" value="HRDC_dom"/>
</dbReference>
<dbReference type="InterPro" id="IPR036397">
    <property type="entry name" value="RNaseH_sf"/>
</dbReference>
<dbReference type="PANTHER" id="PTHR12124">
    <property type="entry name" value="POLYMYOSITIS/SCLERODERMA AUTOANTIGEN-RELATED"/>
    <property type="match status" value="1"/>
</dbReference>
<dbReference type="InterPro" id="IPR012337">
    <property type="entry name" value="RNaseH-like_sf"/>
</dbReference>
<evidence type="ECO:0000256" key="5">
    <source>
        <dbReference type="ARBA" id="ARBA00023242"/>
    </source>
</evidence>
<organism evidence="10 11">
    <name type="scientific">Steinernema carpocapsae</name>
    <name type="common">Entomopathogenic nematode</name>
    <dbReference type="NCBI Taxonomy" id="34508"/>
    <lineage>
        <taxon>Eukaryota</taxon>
        <taxon>Metazoa</taxon>
        <taxon>Ecdysozoa</taxon>
        <taxon>Nematoda</taxon>
        <taxon>Chromadorea</taxon>
        <taxon>Rhabditida</taxon>
        <taxon>Tylenchina</taxon>
        <taxon>Panagrolaimomorpha</taxon>
        <taxon>Strongyloidoidea</taxon>
        <taxon>Steinernematidae</taxon>
        <taxon>Steinernema</taxon>
    </lineage>
</organism>
<dbReference type="GO" id="GO:0071035">
    <property type="term" value="P:nuclear polyadenylation-dependent rRNA catabolic process"/>
    <property type="evidence" value="ECO:0007669"/>
    <property type="project" value="TreeGrafter"/>
</dbReference>
<sequence length="829" mass="94695">MSAPPLDEKVAKRKAQTKELVENLFADMRGLYKAAEKIPKSGGDFELYNSYPEFATLVGKLSEKMQSVSGNLFRAVRIREPRKGGLDSVDRMVEISDQLADKIALGMTKLSGGEEEGKLVIPARALQAEEIKSGREVDWSKYSALAAKVNPNAPKHNVFKISPNALLKCEVKPQFYDVEKANADVPFVRVLKTKHHAAKKPEMMKIHDEDQQGTSWQNDVDEDSAHPYEFEINAFAPNPERLVPNALGEVEVISMNNLKFVTTKKDIEELRDVLNGVNEFAVDIEHHGLRSFRGLVCLIQISTRSMDYIIDPFPLWNEMHILNEPFTDPKILKVFHGGECDIIWLQRDFGIYVVNMFDTGRAMRVLNYPKYGLAFLVKHFCDVDLDKQFQKCDWRIRPLTEEHMSYARCDTHYLLYCYDRLQNELIAKGNENNNLLKAVYDHSKEICLEVFENKRFNPKGYEQLLSGRRKLNKRQLSALSELWRWRDETARRSDESYEYVLPNHMLLSIAETLPREMQGILACCSPIPPPVRNELLLLHKIVFKARELPMDEKEGAGDIFFDSGFGDLSVALKNYELMLADANRITKVKSMLHTRLDFTNHPVDEEIRELPLKPIEAKAAEKLINFFGEVAKSQCFEISPVLDAKKVAAIREKQNEWATPYEHYEVALAEAEKEAERKRKIEEEEAKKRPKTMYTHLDEAAVRAPFEDTKETLATAMIPIDGEEAVPGTSGSRSGISKYDDNEILTKKGLKKKRKLIEKSADMEIGAGAGHGPDRGEASTSELDFGRGNRRNGQLRRIRRADVLPEASSRRLRPGVSERAWTRTWQRRL</sequence>
<dbReference type="GO" id="GO:0071040">
    <property type="term" value="P:nuclear polyadenylation-dependent antisense transcript catabolic process"/>
    <property type="evidence" value="ECO:0007669"/>
    <property type="project" value="TreeGrafter"/>
</dbReference>
<dbReference type="SMART" id="SM00341">
    <property type="entry name" value="HRDC"/>
    <property type="match status" value="1"/>
</dbReference>
<dbReference type="CDD" id="cd06147">
    <property type="entry name" value="Rrp6p_like_exo"/>
    <property type="match status" value="1"/>
</dbReference>
<dbReference type="GO" id="GO:0071038">
    <property type="term" value="P:TRAMP-dependent tRNA surveillance pathway"/>
    <property type="evidence" value="ECO:0007669"/>
    <property type="project" value="TreeGrafter"/>
</dbReference>
<dbReference type="PANTHER" id="PTHR12124:SF47">
    <property type="entry name" value="EXOSOME COMPONENT 10"/>
    <property type="match status" value="1"/>
</dbReference>
<dbReference type="GO" id="GO:0071039">
    <property type="term" value="P:nuclear polyadenylation-dependent CUT catabolic process"/>
    <property type="evidence" value="ECO:0007669"/>
    <property type="project" value="TreeGrafter"/>
</dbReference>
<dbReference type="Pfam" id="PF01612">
    <property type="entry name" value="DNA_pol_A_exo1"/>
    <property type="match status" value="1"/>
</dbReference>
<dbReference type="InterPro" id="IPR049559">
    <property type="entry name" value="Rrp6p-like_exo"/>
</dbReference>
<dbReference type="OrthoDB" id="2250022at2759"/>
<evidence type="ECO:0000256" key="8">
    <source>
        <dbReference type="SAM" id="MobiDB-lite"/>
    </source>
</evidence>
<dbReference type="GO" id="GO:0000467">
    <property type="term" value="P:exonucleolytic trimming to generate mature 3'-end of 5.8S rRNA from tricistronic rRNA transcript (SSU-rRNA, 5.8S rRNA, LSU-rRNA)"/>
    <property type="evidence" value="ECO:0007669"/>
    <property type="project" value="InterPro"/>
</dbReference>
<comment type="similarity">
    <text evidence="6">Belongs to the exosome component 10/RRP6 family.</text>
</comment>
<dbReference type="GO" id="GO:0071051">
    <property type="term" value="P:poly(A)-dependent snoRNA 3'-end processing"/>
    <property type="evidence" value="ECO:0007669"/>
    <property type="project" value="TreeGrafter"/>
</dbReference>
<dbReference type="GO" id="GO:0071036">
    <property type="term" value="P:nuclear polyadenylation-dependent snoRNA catabolic process"/>
    <property type="evidence" value="ECO:0007669"/>
    <property type="project" value="TreeGrafter"/>
</dbReference>
<protein>
    <recommendedName>
        <fullName evidence="9">HRDC domain-containing protein</fullName>
    </recommendedName>
</protein>
<dbReference type="GO" id="GO:0000175">
    <property type="term" value="F:3'-5'-RNA exonuclease activity"/>
    <property type="evidence" value="ECO:0007669"/>
    <property type="project" value="InterPro"/>
</dbReference>
<dbReference type="EMBL" id="AZBU02000012">
    <property type="protein sequence ID" value="TKR60061.1"/>
    <property type="molecule type" value="Genomic_DNA"/>
</dbReference>
<dbReference type="InterPro" id="IPR002562">
    <property type="entry name" value="3'-5'_exonuclease_dom"/>
</dbReference>
<dbReference type="GO" id="GO:0003727">
    <property type="term" value="F:single-stranded RNA binding"/>
    <property type="evidence" value="ECO:0007669"/>
    <property type="project" value="TreeGrafter"/>
</dbReference>
<feature type="domain" description="HRDC" evidence="9">
    <location>
        <begin position="472"/>
        <end position="552"/>
    </location>
</feature>
<evidence type="ECO:0000256" key="7">
    <source>
        <dbReference type="SAM" id="Coils"/>
    </source>
</evidence>
<proteinExistence type="inferred from homology"/>
<evidence type="ECO:0000256" key="2">
    <source>
        <dbReference type="ARBA" id="ARBA00022722"/>
    </source>
</evidence>
<reference evidence="10 11" key="2">
    <citation type="journal article" date="2019" name="G3 (Bethesda)">
        <title>Hybrid Assembly of the Genome of the Entomopathogenic Nematode Steinernema carpocapsae Identifies the X-Chromosome.</title>
        <authorList>
            <person name="Serra L."/>
            <person name="Macchietto M."/>
            <person name="Macias-Munoz A."/>
            <person name="McGill C.J."/>
            <person name="Rodriguez I.M."/>
            <person name="Rodriguez B."/>
            <person name="Murad R."/>
            <person name="Mortazavi A."/>
        </authorList>
    </citation>
    <scope>NUCLEOTIDE SEQUENCE [LARGE SCALE GENOMIC DNA]</scope>
    <source>
        <strain evidence="10 11">ALL</strain>
    </source>
</reference>
<evidence type="ECO:0000256" key="1">
    <source>
        <dbReference type="ARBA" id="ARBA00004123"/>
    </source>
</evidence>
<dbReference type="GO" id="GO:0071044">
    <property type="term" value="P:histone mRNA catabolic process"/>
    <property type="evidence" value="ECO:0007669"/>
    <property type="project" value="TreeGrafter"/>
</dbReference>
<keyword evidence="3" id="KW-0378">Hydrolase</keyword>
<dbReference type="FunFam" id="1.10.150.80:FF:000001">
    <property type="entry name" value="Putative exosome component 10"/>
    <property type="match status" value="1"/>
</dbReference>
<dbReference type="GO" id="GO:0000166">
    <property type="term" value="F:nucleotide binding"/>
    <property type="evidence" value="ECO:0007669"/>
    <property type="project" value="InterPro"/>
</dbReference>
<comment type="subcellular location">
    <subcellularLocation>
        <location evidence="1">Nucleus</location>
    </subcellularLocation>
</comment>
<evidence type="ECO:0000256" key="3">
    <source>
        <dbReference type="ARBA" id="ARBA00022801"/>
    </source>
</evidence>
<accession>A0A4U5LV95</accession>
<dbReference type="GO" id="GO:0000176">
    <property type="term" value="C:nuclear exosome (RNase complex)"/>
    <property type="evidence" value="ECO:0007669"/>
    <property type="project" value="TreeGrafter"/>
</dbReference>
<keyword evidence="7" id="KW-0175">Coiled coil</keyword>
<dbReference type="InterPro" id="IPR010997">
    <property type="entry name" value="HRDC-like_sf"/>
</dbReference>
<evidence type="ECO:0000256" key="4">
    <source>
        <dbReference type="ARBA" id="ARBA00022839"/>
    </source>
</evidence>
<reference evidence="10 11" key="1">
    <citation type="journal article" date="2015" name="Genome Biol.">
        <title>Comparative genomics of Steinernema reveals deeply conserved gene regulatory networks.</title>
        <authorList>
            <person name="Dillman A.R."/>
            <person name="Macchietto M."/>
            <person name="Porter C.F."/>
            <person name="Rogers A."/>
            <person name="Williams B."/>
            <person name="Antoshechkin I."/>
            <person name="Lee M.M."/>
            <person name="Goodwin Z."/>
            <person name="Lu X."/>
            <person name="Lewis E.E."/>
            <person name="Goodrich-Blair H."/>
            <person name="Stock S.P."/>
            <person name="Adams B.J."/>
            <person name="Sternberg P.W."/>
            <person name="Mortazavi A."/>
        </authorList>
    </citation>
    <scope>NUCLEOTIDE SEQUENCE [LARGE SCALE GENOMIC DNA]</scope>
    <source>
        <strain evidence="10 11">ALL</strain>
    </source>
</reference>
<gene>
    <name evidence="10" type="ORF">L596_029647</name>
</gene>
<evidence type="ECO:0000313" key="11">
    <source>
        <dbReference type="Proteomes" id="UP000298663"/>
    </source>
</evidence>
<dbReference type="AlphaFoldDB" id="A0A4U5LV95"/>
<keyword evidence="5" id="KW-0539">Nucleus</keyword>
<dbReference type="Gene3D" id="3.30.420.10">
    <property type="entry name" value="Ribonuclease H-like superfamily/Ribonuclease H"/>
    <property type="match status" value="1"/>
</dbReference>
<keyword evidence="2" id="KW-0540">Nuclease</keyword>
<feature type="compositionally biased region" description="Basic residues" evidence="8">
    <location>
        <begin position="788"/>
        <end position="799"/>
    </location>
</feature>
<keyword evidence="11" id="KW-1185">Reference proteome</keyword>
<dbReference type="SUPFAM" id="SSF47819">
    <property type="entry name" value="HRDC-like"/>
    <property type="match status" value="1"/>
</dbReference>
<keyword evidence="4" id="KW-0269">Exonuclease</keyword>
<dbReference type="SMART" id="SM00474">
    <property type="entry name" value="35EXOc"/>
    <property type="match status" value="1"/>
</dbReference>
<evidence type="ECO:0000256" key="6">
    <source>
        <dbReference type="ARBA" id="ARBA00043957"/>
    </source>
</evidence>
<dbReference type="STRING" id="34508.A0A4U5LV95"/>
<comment type="caution">
    <text evidence="10">The sequence shown here is derived from an EMBL/GenBank/DDBJ whole genome shotgun (WGS) entry which is preliminary data.</text>
</comment>
<dbReference type="PROSITE" id="PS50967">
    <property type="entry name" value="HRDC"/>
    <property type="match status" value="1"/>
</dbReference>
<dbReference type="InterPro" id="IPR044876">
    <property type="entry name" value="HRDC_dom_sf"/>
</dbReference>
<feature type="coiled-coil region" evidence="7">
    <location>
        <begin position="661"/>
        <end position="688"/>
    </location>
</feature>
<dbReference type="Proteomes" id="UP000298663">
    <property type="component" value="Unassembled WGS sequence"/>
</dbReference>
<feature type="region of interest" description="Disordered" evidence="8">
    <location>
        <begin position="765"/>
        <end position="829"/>
    </location>
</feature>
<name>A0A4U5LV95_STECR</name>
<evidence type="ECO:0000313" key="10">
    <source>
        <dbReference type="EMBL" id="TKR60061.1"/>
    </source>
</evidence>
<dbReference type="GO" id="GO:0005730">
    <property type="term" value="C:nucleolus"/>
    <property type="evidence" value="ECO:0007669"/>
    <property type="project" value="TreeGrafter"/>
</dbReference>
<dbReference type="Pfam" id="PF00570">
    <property type="entry name" value="HRDC"/>
    <property type="match status" value="1"/>
</dbReference>
<dbReference type="GO" id="GO:0071037">
    <property type="term" value="P:nuclear polyadenylation-dependent snRNA catabolic process"/>
    <property type="evidence" value="ECO:0007669"/>
    <property type="project" value="TreeGrafter"/>
</dbReference>